<dbReference type="SMART" id="SM00944">
    <property type="entry name" value="Pro-kuma_activ"/>
    <property type="match status" value="1"/>
</dbReference>
<keyword evidence="5" id="KW-0720">Serine protease</keyword>
<organism evidence="10 11">
    <name type="scientific">Amycolatopsis rubida</name>
    <dbReference type="NCBI Taxonomy" id="112413"/>
    <lineage>
        <taxon>Bacteria</taxon>
        <taxon>Bacillati</taxon>
        <taxon>Actinomycetota</taxon>
        <taxon>Actinomycetes</taxon>
        <taxon>Pseudonocardiales</taxon>
        <taxon>Pseudonocardiaceae</taxon>
        <taxon>Amycolatopsis</taxon>
    </lineage>
</organism>
<evidence type="ECO:0000256" key="8">
    <source>
        <dbReference type="SAM" id="SignalP"/>
    </source>
</evidence>
<dbReference type="Pfam" id="PF09286">
    <property type="entry name" value="Pro-kuma_activ"/>
    <property type="match status" value="1"/>
</dbReference>
<dbReference type="SUPFAM" id="SSF52743">
    <property type="entry name" value="Subtilisin-like"/>
    <property type="match status" value="1"/>
</dbReference>
<feature type="signal peptide" evidence="8">
    <location>
        <begin position="1"/>
        <end position="26"/>
    </location>
</feature>
<evidence type="ECO:0000313" key="10">
    <source>
        <dbReference type="EMBL" id="NEC61283.1"/>
    </source>
</evidence>
<sequence length="636" mass="65400">MRFSPPTAALAAALALSSAVAAPAIADGTHDASNDRSALSGSIPAWATPSTKISDADTSDVRQVQVALSLRDPGGAARLASEVSRPGSGQRGHFLSAAQFTDRFGPTDDSVHQVREWLAHAGLTVKDTSTNRMFVNVEGTTGDLERAFGTHLASYRTKISGSARTLTAPENPITIPRALHGVVSAVIGLDDSRNTIRPQHTAPHAPTAEQHCARWWGEQNNTDVPQKYPSGAQSNSLCGYTGTSLRAMYSLGSGDQGSGTTIGIVGAYNGNSVAQDASRAASQTGIPQMKPGQYTAVLPDGGFTDQQKCDADGWAGEQALDVQSSHAIAPNANIRYYAAKTCLGGLYDAVVKAVNENTADVLSFSWGNADGERSMAPAVRDQFNSIALQAAIQGQSIAVSTGDAGTNAGITGSATASFPSSSPWVTAVGGTTVGLDQQNKPLVVTGWENAGNTLSGGKWVPQRNTDGSFAGGAGGGASALYDAPDWQKGVVPDSASHGHRAVPDIAALADSYTGFLVGQTRQGQFGLYSFGGTSLAAPVVAGLAADAQQVRGARGGLLTPSLYALRAGIKDVAPVKAGVFTPAMHTLPGTGVPSQQGQYLVDFDTRPQTLQSGPGWDNVTGVGTPDRGFVEALAAK</sequence>
<keyword evidence="8" id="KW-0732">Signal</keyword>
<dbReference type="EMBL" id="JAAGNC010000189">
    <property type="protein sequence ID" value="NEC61283.1"/>
    <property type="molecule type" value="Genomic_DNA"/>
</dbReference>
<dbReference type="Gene3D" id="3.40.50.200">
    <property type="entry name" value="Peptidase S8/S53 domain"/>
    <property type="match status" value="1"/>
</dbReference>
<dbReference type="CDD" id="cd11377">
    <property type="entry name" value="Pro-peptidase_S53"/>
    <property type="match status" value="1"/>
</dbReference>
<evidence type="ECO:0000259" key="9">
    <source>
        <dbReference type="PROSITE" id="PS51695"/>
    </source>
</evidence>
<dbReference type="InterPro" id="IPR050819">
    <property type="entry name" value="Tripeptidyl-peptidase_I"/>
</dbReference>
<reference evidence="10 11" key="1">
    <citation type="submission" date="2020-01" db="EMBL/GenBank/DDBJ databases">
        <title>Insect and environment-associated Actinomycetes.</title>
        <authorList>
            <person name="Currrie C."/>
            <person name="Chevrette M."/>
            <person name="Carlson C."/>
            <person name="Stubbendieck R."/>
            <person name="Wendt-Pienkowski E."/>
        </authorList>
    </citation>
    <scope>NUCLEOTIDE SEQUENCE [LARGE SCALE GENOMIC DNA]</scope>
    <source>
        <strain evidence="10 11">SID8386</strain>
    </source>
</reference>
<dbReference type="SUPFAM" id="SSF54897">
    <property type="entry name" value="Protease propeptides/inhibitors"/>
    <property type="match status" value="1"/>
</dbReference>
<dbReference type="PANTHER" id="PTHR14218:SF15">
    <property type="entry name" value="TRIPEPTIDYL-PEPTIDASE 1"/>
    <property type="match status" value="1"/>
</dbReference>
<keyword evidence="11" id="KW-1185">Reference proteome</keyword>
<evidence type="ECO:0000256" key="3">
    <source>
        <dbReference type="ARBA" id="ARBA00022723"/>
    </source>
</evidence>
<evidence type="ECO:0000313" key="11">
    <source>
        <dbReference type="Proteomes" id="UP000470404"/>
    </source>
</evidence>
<evidence type="ECO:0000256" key="2">
    <source>
        <dbReference type="ARBA" id="ARBA00022670"/>
    </source>
</evidence>
<comment type="cofactor">
    <cofactor evidence="1">
        <name>Ca(2+)</name>
        <dbReference type="ChEBI" id="CHEBI:29108"/>
    </cofactor>
</comment>
<keyword evidence="7" id="KW-0865">Zymogen</keyword>
<dbReference type="InterPro" id="IPR036852">
    <property type="entry name" value="Peptidase_S8/S53_dom_sf"/>
</dbReference>
<keyword evidence="2" id="KW-0645">Protease</keyword>
<evidence type="ECO:0000256" key="4">
    <source>
        <dbReference type="ARBA" id="ARBA00022801"/>
    </source>
</evidence>
<dbReference type="InterPro" id="IPR030400">
    <property type="entry name" value="Sedolisin_dom"/>
</dbReference>
<dbReference type="InterPro" id="IPR015366">
    <property type="entry name" value="S53_propep"/>
</dbReference>
<keyword evidence="3" id="KW-0479">Metal-binding</keyword>
<gene>
    <name evidence="10" type="ORF">G3I59_38200</name>
</gene>
<dbReference type="Proteomes" id="UP000470404">
    <property type="component" value="Unassembled WGS sequence"/>
</dbReference>
<feature type="domain" description="Peptidase S53" evidence="9">
    <location>
        <begin position="239"/>
        <end position="636"/>
    </location>
</feature>
<evidence type="ECO:0000256" key="5">
    <source>
        <dbReference type="ARBA" id="ARBA00022825"/>
    </source>
</evidence>
<evidence type="ECO:0000256" key="6">
    <source>
        <dbReference type="ARBA" id="ARBA00022837"/>
    </source>
</evidence>
<keyword evidence="4" id="KW-0378">Hydrolase</keyword>
<name>A0ABX0C296_9PSEU</name>
<proteinExistence type="predicted"/>
<dbReference type="PROSITE" id="PS00138">
    <property type="entry name" value="SUBTILASE_SER"/>
    <property type="match status" value="1"/>
</dbReference>
<dbReference type="InterPro" id="IPR023828">
    <property type="entry name" value="Peptidase_S8_Ser-AS"/>
</dbReference>
<dbReference type="PROSITE" id="PS51695">
    <property type="entry name" value="SEDOLISIN"/>
    <property type="match status" value="1"/>
</dbReference>
<evidence type="ECO:0000256" key="7">
    <source>
        <dbReference type="ARBA" id="ARBA00023145"/>
    </source>
</evidence>
<dbReference type="PANTHER" id="PTHR14218">
    <property type="entry name" value="PROTEASE S8 TRIPEPTIDYL PEPTIDASE I CLN2"/>
    <property type="match status" value="1"/>
</dbReference>
<feature type="chain" id="PRO_5046128280" evidence="8">
    <location>
        <begin position="27"/>
        <end position="636"/>
    </location>
</feature>
<evidence type="ECO:0000256" key="1">
    <source>
        <dbReference type="ARBA" id="ARBA00001913"/>
    </source>
</evidence>
<dbReference type="CDD" id="cd04056">
    <property type="entry name" value="Peptidases_S53"/>
    <property type="match status" value="1"/>
</dbReference>
<protein>
    <submittedName>
        <fullName evidence="10">S8/S53 family peptidase</fullName>
    </submittedName>
</protein>
<accession>A0ABX0C296</accession>
<comment type="caution">
    <text evidence="10">The sequence shown here is derived from an EMBL/GenBank/DDBJ whole genome shotgun (WGS) entry which is preliminary data.</text>
</comment>
<keyword evidence="6" id="KW-0106">Calcium</keyword>